<proteinExistence type="predicted"/>
<feature type="signal peptide" evidence="1">
    <location>
        <begin position="1"/>
        <end position="16"/>
    </location>
</feature>
<dbReference type="Proteomes" id="UP001151081">
    <property type="component" value="Unassembled WGS sequence"/>
</dbReference>
<evidence type="ECO:0000256" key="1">
    <source>
        <dbReference type="SAM" id="SignalP"/>
    </source>
</evidence>
<dbReference type="EMBL" id="JAGTJJ010000108">
    <property type="protein sequence ID" value="MDC3989373.1"/>
    <property type="molecule type" value="Genomic_DNA"/>
</dbReference>
<protein>
    <submittedName>
        <fullName evidence="2">Uncharacterized protein</fullName>
    </submittedName>
</protein>
<reference evidence="2 3" key="1">
    <citation type="submission" date="2021-04" db="EMBL/GenBank/DDBJ databases">
        <title>Genome analysis of Polyangium sp.</title>
        <authorList>
            <person name="Li Y."/>
            <person name="Wang J."/>
        </authorList>
    </citation>
    <scope>NUCLEOTIDE SEQUENCE [LARGE SCALE GENOMIC DNA]</scope>
    <source>
        <strain evidence="2 3">SDU14</strain>
    </source>
</reference>
<organism evidence="2 3">
    <name type="scientific">Polyangium jinanense</name>
    <dbReference type="NCBI Taxonomy" id="2829994"/>
    <lineage>
        <taxon>Bacteria</taxon>
        <taxon>Pseudomonadati</taxon>
        <taxon>Myxococcota</taxon>
        <taxon>Polyangia</taxon>
        <taxon>Polyangiales</taxon>
        <taxon>Polyangiaceae</taxon>
        <taxon>Polyangium</taxon>
    </lineage>
</organism>
<dbReference type="AlphaFoldDB" id="A0A9X3XIM0"/>
<keyword evidence="3" id="KW-1185">Reference proteome</keyword>
<evidence type="ECO:0000313" key="2">
    <source>
        <dbReference type="EMBL" id="MDC3989373.1"/>
    </source>
</evidence>
<feature type="chain" id="PRO_5040909101" evidence="1">
    <location>
        <begin position="17"/>
        <end position="168"/>
    </location>
</feature>
<name>A0A9X3XIM0_9BACT</name>
<accession>A0A9X3XIM0</accession>
<comment type="caution">
    <text evidence="2">The sequence shown here is derived from an EMBL/GenBank/DDBJ whole genome shotgun (WGS) entry which is preliminary data.</text>
</comment>
<keyword evidence="1" id="KW-0732">Signal</keyword>
<dbReference type="RefSeq" id="WP_272428678.1">
    <property type="nucleotide sequence ID" value="NZ_JAGTJJ010000108.1"/>
</dbReference>
<sequence>MVAAITTAATVSIAVAAPTAPNVQNVHELNTVATVAAQTDVSAHEDLLRTWLRATTDVYDEVRIMIERMRNKTLAALAETNIRSLLNAAHTYQARVLPPISATEDAYDGALLIEWIFPGRRIGLTIDLNPDETGWYYVASDACGGVVHSGGMESFDPFQLVAWALRET</sequence>
<gene>
    <name evidence="2" type="ORF">KEG57_53420</name>
</gene>
<evidence type="ECO:0000313" key="3">
    <source>
        <dbReference type="Proteomes" id="UP001151081"/>
    </source>
</evidence>